<dbReference type="AlphaFoldDB" id="A0A8H2WXA5"/>
<protein>
    <recommendedName>
        <fullName evidence="5">Peptidase S8/S53 domain-containing protein</fullName>
    </recommendedName>
</protein>
<organism evidence="3 4">
    <name type="scientific">Rhizoctonia solani</name>
    <dbReference type="NCBI Taxonomy" id="456999"/>
    <lineage>
        <taxon>Eukaryota</taxon>
        <taxon>Fungi</taxon>
        <taxon>Dikarya</taxon>
        <taxon>Basidiomycota</taxon>
        <taxon>Agaricomycotina</taxon>
        <taxon>Agaricomycetes</taxon>
        <taxon>Cantharellales</taxon>
        <taxon>Ceratobasidiaceae</taxon>
        <taxon>Rhizoctonia</taxon>
    </lineage>
</organism>
<evidence type="ECO:0008006" key="5">
    <source>
        <dbReference type="Google" id="ProtNLM"/>
    </source>
</evidence>
<dbReference type="PROSITE" id="PS51892">
    <property type="entry name" value="SUBTILASE"/>
    <property type="match status" value="1"/>
</dbReference>
<evidence type="ECO:0000313" key="3">
    <source>
        <dbReference type="EMBL" id="CAE6410447.1"/>
    </source>
</evidence>
<name>A0A8H2WXA5_9AGAM</name>
<dbReference type="Gene3D" id="3.40.50.200">
    <property type="entry name" value="Peptidase S8/S53 domain"/>
    <property type="match status" value="1"/>
</dbReference>
<comment type="similarity">
    <text evidence="1">Belongs to the peptidase S8 family.</text>
</comment>
<dbReference type="Proteomes" id="UP000663853">
    <property type="component" value="Unassembled WGS sequence"/>
</dbReference>
<evidence type="ECO:0000256" key="1">
    <source>
        <dbReference type="PROSITE-ProRule" id="PRU01240"/>
    </source>
</evidence>
<feature type="signal peptide" evidence="2">
    <location>
        <begin position="1"/>
        <end position="18"/>
    </location>
</feature>
<dbReference type="InterPro" id="IPR036852">
    <property type="entry name" value="Peptidase_S8/S53_dom_sf"/>
</dbReference>
<dbReference type="GO" id="GO:0006508">
    <property type="term" value="P:proteolysis"/>
    <property type="evidence" value="ECO:0007669"/>
    <property type="project" value="InterPro"/>
</dbReference>
<keyword evidence="2" id="KW-0732">Signal</keyword>
<reference evidence="3" key="1">
    <citation type="submission" date="2021-01" db="EMBL/GenBank/DDBJ databases">
        <authorList>
            <person name="Kaushik A."/>
        </authorList>
    </citation>
    <scope>NUCLEOTIDE SEQUENCE</scope>
    <source>
        <strain evidence="3">AG6-10EEA</strain>
    </source>
</reference>
<comment type="caution">
    <text evidence="1">Lacks conserved residue(s) required for the propagation of feature annotation.</text>
</comment>
<dbReference type="GO" id="GO:0004252">
    <property type="term" value="F:serine-type endopeptidase activity"/>
    <property type="evidence" value="ECO:0007669"/>
    <property type="project" value="InterPro"/>
</dbReference>
<accession>A0A8H2WXA5</accession>
<gene>
    <name evidence="3" type="ORF">RDB_LOCUS17</name>
</gene>
<sequence length="70" mass="7373">MHTRCLALWLSLGVNVRSAWIGSNSAVNTISGTSMATLHVTGVLAVVIGNCGNSSPVCLHPFWFASHGTY</sequence>
<evidence type="ECO:0000313" key="4">
    <source>
        <dbReference type="Proteomes" id="UP000663853"/>
    </source>
</evidence>
<dbReference type="EMBL" id="CAJMXA010000001">
    <property type="protein sequence ID" value="CAE6410447.1"/>
    <property type="molecule type" value="Genomic_DNA"/>
</dbReference>
<proteinExistence type="inferred from homology"/>
<dbReference type="SUPFAM" id="SSF52743">
    <property type="entry name" value="Subtilisin-like"/>
    <property type="match status" value="1"/>
</dbReference>
<feature type="chain" id="PRO_5034307745" description="Peptidase S8/S53 domain-containing protein" evidence="2">
    <location>
        <begin position="19"/>
        <end position="70"/>
    </location>
</feature>
<evidence type="ECO:0000256" key="2">
    <source>
        <dbReference type="SAM" id="SignalP"/>
    </source>
</evidence>
<comment type="caution">
    <text evidence="3">The sequence shown here is derived from an EMBL/GenBank/DDBJ whole genome shotgun (WGS) entry which is preliminary data.</text>
</comment>